<comment type="caution">
    <text evidence="7">The sequence shown here is derived from an EMBL/GenBank/DDBJ whole genome shotgun (WGS) entry which is preliminary data.</text>
</comment>
<name>A0A098LDK2_9BACT</name>
<evidence type="ECO:0000256" key="3">
    <source>
        <dbReference type="ARBA" id="ARBA00022723"/>
    </source>
</evidence>
<dbReference type="Pfam" id="PF01546">
    <property type="entry name" value="Peptidase_M20"/>
    <property type="match status" value="1"/>
</dbReference>
<dbReference type="Gene3D" id="3.40.630.10">
    <property type="entry name" value="Zn peptidases"/>
    <property type="match status" value="1"/>
</dbReference>
<dbReference type="EMBL" id="BBLT01000004">
    <property type="protein sequence ID" value="GAL85020.1"/>
    <property type="molecule type" value="Genomic_DNA"/>
</dbReference>
<dbReference type="PANTHER" id="PTHR45962:SF1">
    <property type="entry name" value="N-FATTY-ACYL-AMINO ACID SYNTHASE_HYDROLASE PM20D1"/>
    <property type="match status" value="1"/>
</dbReference>
<dbReference type="InterPro" id="IPR002933">
    <property type="entry name" value="Peptidase_M20"/>
</dbReference>
<evidence type="ECO:0000256" key="5">
    <source>
        <dbReference type="ARBA" id="ARBA00022833"/>
    </source>
</evidence>
<dbReference type="Proteomes" id="UP000030185">
    <property type="component" value="Unassembled WGS sequence"/>
</dbReference>
<dbReference type="InterPro" id="IPR011650">
    <property type="entry name" value="Peptidase_M20_dimer"/>
</dbReference>
<dbReference type="GO" id="GO:0006508">
    <property type="term" value="P:proteolysis"/>
    <property type="evidence" value="ECO:0007669"/>
    <property type="project" value="UniProtKB-KW"/>
</dbReference>
<reference evidence="7 8" key="1">
    <citation type="submission" date="2014-09" db="EMBL/GenBank/DDBJ databases">
        <title>Sporocytophaga myxococcoides PG-01 genome sequencing.</title>
        <authorList>
            <person name="Liu L."/>
            <person name="Gao P.J."/>
            <person name="Chen G.J."/>
            <person name="Wang L.S."/>
        </authorList>
    </citation>
    <scope>NUCLEOTIDE SEQUENCE [LARGE SCALE GENOMIC DNA]</scope>
    <source>
        <strain evidence="7 8">PG-01</strain>
    </source>
</reference>
<dbReference type="FunFam" id="1.10.150.900:FF:000003">
    <property type="entry name" value="N-fatty-acyl-amino acid synthase/hydrolase PM20D1"/>
    <property type="match status" value="1"/>
</dbReference>
<comment type="similarity">
    <text evidence="1">Belongs to the peptidase M20A family.</text>
</comment>
<evidence type="ECO:0000313" key="7">
    <source>
        <dbReference type="EMBL" id="GAL85020.1"/>
    </source>
</evidence>
<keyword evidence="2" id="KW-0645">Protease</keyword>
<dbReference type="STRING" id="153721.MYP_2248"/>
<evidence type="ECO:0000259" key="6">
    <source>
        <dbReference type="Pfam" id="PF07687"/>
    </source>
</evidence>
<dbReference type="eggNOG" id="COG0624">
    <property type="taxonomic scope" value="Bacteria"/>
</dbReference>
<sequence length="409" mass="45919">MFLEFHQFLEQKFPLVHSKLKKENHGLSLLFQWEGKEKQLAPILLMAHQDVVPPAGEWEKEPFSGDLHNGYIYGRGTLDDKGALLAILESVESLLKENYQPKRSIYFAFGHDEELGGDNGNRKMAEILKSRGITFDYVLDEGGTIIHGIMPGVKAPVAVIGIAEKGYLSIELSIETDGGHSSMPPPKTSVGLLSEAIAELQKHPFPAKIAGATEKLFKFTAPEMEFPMKIVFANYKLLKPVITSQMEKTESTNASVRTTMAPTIFDAGTKENVLPMKARAVVNLRTLPGDTLQYILDYITKTINNPAIKLKVLPDQIEASEVSDTDNEAFKLISQSVSEVFPQAVVSPYLMLATTDSKHYRSISKNIYRFNPWDLQKDDLKRIHGNNERISTKNYMEAITFYRLILERN</sequence>
<keyword evidence="3" id="KW-0479">Metal-binding</keyword>
<dbReference type="Gene3D" id="1.10.150.900">
    <property type="match status" value="1"/>
</dbReference>
<dbReference type="Gene3D" id="3.30.70.360">
    <property type="match status" value="1"/>
</dbReference>
<dbReference type="InterPro" id="IPR047177">
    <property type="entry name" value="Pept_M20A"/>
</dbReference>
<proteinExistence type="inferred from homology"/>
<dbReference type="GO" id="GO:0008233">
    <property type="term" value="F:peptidase activity"/>
    <property type="evidence" value="ECO:0007669"/>
    <property type="project" value="UniProtKB-KW"/>
</dbReference>
<evidence type="ECO:0000256" key="2">
    <source>
        <dbReference type="ARBA" id="ARBA00022670"/>
    </source>
</evidence>
<dbReference type="SUPFAM" id="SSF53187">
    <property type="entry name" value="Zn-dependent exopeptidases"/>
    <property type="match status" value="1"/>
</dbReference>
<organism evidence="7 8">
    <name type="scientific">Sporocytophaga myxococcoides</name>
    <dbReference type="NCBI Taxonomy" id="153721"/>
    <lineage>
        <taxon>Bacteria</taxon>
        <taxon>Pseudomonadati</taxon>
        <taxon>Bacteroidota</taxon>
        <taxon>Cytophagia</taxon>
        <taxon>Cytophagales</taxon>
        <taxon>Cytophagaceae</taxon>
        <taxon>Sporocytophaga</taxon>
    </lineage>
</organism>
<dbReference type="Pfam" id="PF07687">
    <property type="entry name" value="M20_dimer"/>
    <property type="match status" value="1"/>
</dbReference>
<dbReference type="PROSITE" id="PS00758">
    <property type="entry name" value="ARGE_DAPE_CPG2_1"/>
    <property type="match status" value="1"/>
</dbReference>
<protein>
    <recommendedName>
        <fullName evidence="6">Peptidase M20 dimerisation domain-containing protein</fullName>
    </recommendedName>
</protein>
<gene>
    <name evidence="7" type="ORF">MYP_2248</name>
</gene>
<dbReference type="InterPro" id="IPR001261">
    <property type="entry name" value="ArgE/DapE_CS"/>
</dbReference>
<evidence type="ECO:0000256" key="1">
    <source>
        <dbReference type="ARBA" id="ARBA00006247"/>
    </source>
</evidence>
<keyword evidence="5" id="KW-0862">Zinc</keyword>
<feature type="domain" description="Peptidase M20 dimerisation" evidence="6">
    <location>
        <begin position="162"/>
        <end position="308"/>
    </location>
</feature>
<dbReference type="PANTHER" id="PTHR45962">
    <property type="entry name" value="N-FATTY-ACYL-AMINO ACID SYNTHASE/HYDROLASE PM20D1"/>
    <property type="match status" value="1"/>
</dbReference>
<dbReference type="InterPro" id="IPR036264">
    <property type="entry name" value="Bact_exopeptidase_dim_dom"/>
</dbReference>
<evidence type="ECO:0000313" key="8">
    <source>
        <dbReference type="Proteomes" id="UP000030185"/>
    </source>
</evidence>
<dbReference type="GO" id="GO:0046872">
    <property type="term" value="F:metal ion binding"/>
    <property type="evidence" value="ECO:0007669"/>
    <property type="project" value="UniProtKB-KW"/>
</dbReference>
<dbReference type="AlphaFoldDB" id="A0A098LDK2"/>
<evidence type="ECO:0000256" key="4">
    <source>
        <dbReference type="ARBA" id="ARBA00022801"/>
    </source>
</evidence>
<keyword evidence="8" id="KW-1185">Reference proteome</keyword>
<accession>A0A098LDK2</accession>
<dbReference type="SUPFAM" id="SSF55031">
    <property type="entry name" value="Bacterial exopeptidase dimerisation domain"/>
    <property type="match status" value="1"/>
</dbReference>
<keyword evidence="4" id="KW-0378">Hydrolase</keyword>